<dbReference type="EMBL" id="AP025739">
    <property type="protein sequence ID" value="BDI32199.1"/>
    <property type="molecule type" value="Genomic_DNA"/>
</dbReference>
<feature type="transmembrane region" description="Helical" evidence="9">
    <location>
        <begin position="343"/>
        <end position="364"/>
    </location>
</feature>
<keyword evidence="7 9" id="KW-1133">Transmembrane helix</keyword>
<dbReference type="AlphaFoldDB" id="A0A402CXQ4"/>
<evidence type="ECO:0000256" key="5">
    <source>
        <dbReference type="ARBA" id="ARBA00022592"/>
    </source>
</evidence>
<evidence type="ECO:0000313" key="12">
    <source>
        <dbReference type="EMBL" id="BDI32199.1"/>
    </source>
</evidence>
<dbReference type="PANTHER" id="PTHR30425">
    <property type="entry name" value="PHOSPHATE TRANSPORT SYSTEM PERMEASE PROTEIN PST"/>
    <property type="match status" value="1"/>
</dbReference>
<organism evidence="12 13">
    <name type="scientific">Capsulimonas corticalis</name>
    <dbReference type="NCBI Taxonomy" id="2219043"/>
    <lineage>
        <taxon>Bacteria</taxon>
        <taxon>Bacillati</taxon>
        <taxon>Armatimonadota</taxon>
        <taxon>Armatimonadia</taxon>
        <taxon>Capsulimonadales</taxon>
        <taxon>Capsulimonadaceae</taxon>
        <taxon>Capsulimonas</taxon>
    </lineage>
</organism>
<comment type="similarity">
    <text evidence="2 10">Belongs to the binding-protein-dependent transport system permease family. CysTW subfamily.</text>
</comment>
<feature type="transmembrane region" description="Helical" evidence="9">
    <location>
        <begin position="219"/>
        <end position="242"/>
    </location>
</feature>
<protein>
    <recommendedName>
        <fullName evidence="10">Phosphate transport system permease protein</fullName>
    </recommendedName>
</protein>
<keyword evidence="13" id="KW-1185">Reference proteome</keyword>
<feature type="transmembrane region" description="Helical" evidence="9">
    <location>
        <begin position="66"/>
        <end position="87"/>
    </location>
</feature>
<comment type="subcellular location">
    <subcellularLocation>
        <location evidence="1 9">Cell membrane</location>
        <topology evidence="1 9">Multi-pass membrane protein</topology>
    </subcellularLocation>
</comment>
<evidence type="ECO:0000313" key="13">
    <source>
        <dbReference type="Proteomes" id="UP000287394"/>
    </source>
</evidence>
<feature type="transmembrane region" description="Helical" evidence="9">
    <location>
        <begin position="160"/>
        <end position="184"/>
    </location>
</feature>
<dbReference type="InterPro" id="IPR011864">
    <property type="entry name" value="Phosphate_PstC"/>
</dbReference>
<dbReference type="NCBIfam" id="TIGR02138">
    <property type="entry name" value="phosphate_pstC"/>
    <property type="match status" value="1"/>
</dbReference>
<feature type="transmembrane region" description="Helical" evidence="9">
    <location>
        <begin position="119"/>
        <end position="148"/>
    </location>
</feature>
<evidence type="ECO:0000256" key="7">
    <source>
        <dbReference type="ARBA" id="ARBA00022989"/>
    </source>
</evidence>
<dbReference type="KEGG" id="ccot:CCAX7_42500"/>
<dbReference type="InterPro" id="IPR051124">
    <property type="entry name" value="Phosphate_Transport_Permease"/>
</dbReference>
<dbReference type="Gene3D" id="1.10.3720.10">
    <property type="entry name" value="MetI-like"/>
    <property type="match status" value="1"/>
</dbReference>
<evidence type="ECO:0000256" key="10">
    <source>
        <dbReference type="RuleBase" id="RU363054"/>
    </source>
</evidence>
<dbReference type="GO" id="GO:0005315">
    <property type="term" value="F:phosphate transmembrane transporter activity"/>
    <property type="evidence" value="ECO:0007669"/>
    <property type="project" value="InterPro"/>
</dbReference>
<dbReference type="CDD" id="cd06261">
    <property type="entry name" value="TM_PBP2"/>
    <property type="match status" value="1"/>
</dbReference>
<keyword evidence="3 9" id="KW-0813">Transport</keyword>
<keyword evidence="6 9" id="KW-0812">Transmembrane</keyword>
<evidence type="ECO:0000256" key="1">
    <source>
        <dbReference type="ARBA" id="ARBA00004651"/>
    </source>
</evidence>
<evidence type="ECO:0000256" key="2">
    <source>
        <dbReference type="ARBA" id="ARBA00007069"/>
    </source>
</evidence>
<dbReference type="FunCoup" id="A0A402CXQ4">
    <property type="interactions" value="298"/>
</dbReference>
<gene>
    <name evidence="12" type="primary">pstC</name>
    <name evidence="12" type="ORF">CCAX7_42500</name>
</gene>
<feature type="transmembrane region" description="Helical" evidence="9">
    <location>
        <begin position="263"/>
        <end position="284"/>
    </location>
</feature>
<dbReference type="PROSITE" id="PS50928">
    <property type="entry name" value="ABC_TM1"/>
    <property type="match status" value="1"/>
</dbReference>
<sequence>MVRKRSTFALADFLAHQAPPQSGGKRPETTVDMTTTPINSPSAASSSPKKLVFPKASFSIRYGDRIYAAITFLASLSIFGIIVWLAVQLSSASSESIHKFGWGYITKSTWDETTDVYGILPYIFGTLYSSFLALLIAVPISIGSAVFLSELAPKWLRTPMTFLIELLAAIPSVVYGLWGIFVMLPWLKDHVMHPIANSRIPHIPILGGLFSGEAIGPSMMAAGIILAIMVIPFITAVTRDILKAIPKAQREGSYGLGATQWETISRVVIPFAKSGIVGAVMLGLGRALGETMAVTMLIGNQPPSTPNGISFSLFQPGYTMSSALANKFNEAGPGLNTSALVEIGLVLFFVTIVVNMAARLLVFYTAKDVAGGK</sequence>
<evidence type="ECO:0000256" key="9">
    <source>
        <dbReference type="RuleBase" id="RU363032"/>
    </source>
</evidence>
<name>A0A402CXQ4_9BACT</name>
<dbReference type="PANTHER" id="PTHR30425:SF1">
    <property type="entry name" value="PHOSPHATE TRANSPORT SYSTEM PERMEASE PROTEIN PSTC"/>
    <property type="match status" value="1"/>
</dbReference>
<comment type="function">
    <text evidence="10">Part of the binding-protein-dependent transport system for phosphate; probably responsible for the translocation of the substrate across the membrane.</text>
</comment>
<proteinExistence type="inferred from homology"/>
<keyword evidence="5 10" id="KW-0592">Phosphate transport</keyword>
<evidence type="ECO:0000256" key="11">
    <source>
        <dbReference type="SAM" id="MobiDB-lite"/>
    </source>
</evidence>
<dbReference type="GO" id="GO:0005886">
    <property type="term" value="C:plasma membrane"/>
    <property type="evidence" value="ECO:0007669"/>
    <property type="project" value="UniProtKB-SubCell"/>
</dbReference>
<keyword evidence="4 10" id="KW-1003">Cell membrane</keyword>
<keyword evidence="8 9" id="KW-0472">Membrane</keyword>
<evidence type="ECO:0000256" key="4">
    <source>
        <dbReference type="ARBA" id="ARBA00022475"/>
    </source>
</evidence>
<dbReference type="SUPFAM" id="SSF161098">
    <property type="entry name" value="MetI-like"/>
    <property type="match status" value="1"/>
</dbReference>
<dbReference type="Proteomes" id="UP000287394">
    <property type="component" value="Chromosome"/>
</dbReference>
<accession>A0A402CXQ4</accession>
<reference evidence="12 13" key="1">
    <citation type="journal article" date="2019" name="Int. J. Syst. Evol. Microbiol.">
        <title>Capsulimonas corticalis gen. nov., sp. nov., an aerobic capsulated bacterium, of a novel bacterial order, Capsulimonadales ord. nov., of the class Armatimonadia of the phylum Armatimonadetes.</title>
        <authorList>
            <person name="Li J."/>
            <person name="Kudo C."/>
            <person name="Tonouchi A."/>
        </authorList>
    </citation>
    <scope>NUCLEOTIDE SEQUENCE [LARGE SCALE GENOMIC DNA]</scope>
    <source>
        <strain evidence="12 13">AX-7</strain>
    </source>
</reference>
<feature type="region of interest" description="Disordered" evidence="11">
    <location>
        <begin position="17"/>
        <end position="47"/>
    </location>
</feature>
<dbReference type="GO" id="GO:0006817">
    <property type="term" value="P:phosphate ion transport"/>
    <property type="evidence" value="ECO:0007669"/>
    <property type="project" value="UniProtKB-KW"/>
</dbReference>
<dbReference type="Pfam" id="PF00528">
    <property type="entry name" value="BPD_transp_1"/>
    <property type="match status" value="1"/>
</dbReference>
<evidence type="ECO:0000256" key="8">
    <source>
        <dbReference type="ARBA" id="ARBA00023136"/>
    </source>
</evidence>
<evidence type="ECO:0000256" key="3">
    <source>
        <dbReference type="ARBA" id="ARBA00022448"/>
    </source>
</evidence>
<evidence type="ECO:0000256" key="6">
    <source>
        <dbReference type="ARBA" id="ARBA00022692"/>
    </source>
</evidence>
<dbReference type="InterPro" id="IPR035906">
    <property type="entry name" value="MetI-like_sf"/>
</dbReference>
<dbReference type="InterPro" id="IPR000515">
    <property type="entry name" value="MetI-like"/>
</dbReference>